<evidence type="ECO:0000256" key="4">
    <source>
        <dbReference type="ARBA" id="ARBA00022694"/>
    </source>
</evidence>
<keyword evidence="12" id="KW-0808">Transferase</keyword>
<gene>
    <name evidence="12" type="ORF">DL89DRAFT_293586</name>
</gene>
<dbReference type="RefSeq" id="XP_040742870.1">
    <property type="nucleotide sequence ID" value="XM_040890404.1"/>
</dbReference>
<evidence type="ECO:0000256" key="6">
    <source>
        <dbReference type="PIRNR" id="PIRNR017233"/>
    </source>
</evidence>
<dbReference type="GeneID" id="63807052"/>
<dbReference type="GO" id="GO:0000049">
    <property type="term" value="F:tRNA binding"/>
    <property type="evidence" value="ECO:0007669"/>
    <property type="project" value="TreeGrafter"/>
</dbReference>
<dbReference type="Pfam" id="PF04762">
    <property type="entry name" value="Beta-prop_ELP1_1st"/>
    <property type="match status" value="1"/>
</dbReference>
<feature type="domain" description="ELP1 alpha-solenoid" evidence="10">
    <location>
        <begin position="631"/>
        <end position="826"/>
    </location>
</feature>
<dbReference type="GO" id="GO:0002926">
    <property type="term" value="P:tRNA wobble base 5-methoxycarbonylmethyl-2-thiouridinylation"/>
    <property type="evidence" value="ECO:0007669"/>
    <property type="project" value="TreeGrafter"/>
</dbReference>
<dbReference type="STRING" id="61395.A0A1Y1W733"/>
<evidence type="ECO:0000259" key="7">
    <source>
        <dbReference type="Pfam" id="PF04762"/>
    </source>
</evidence>
<organism evidence="12 13">
    <name type="scientific">Linderina pennispora</name>
    <dbReference type="NCBI Taxonomy" id="61395"/>
    <lineage>
        <taxon>Eukaryota</taxon>
        <taxon>Fungi</taxon>
        <taxon>Fungi incertae sedis</taxon>
        <taxon>Zoopagomycota</taxon>
        <taxon>Kickxellomycotina</taxon>
        <taxon>Kickxellomycetes</taxon>
        <taxon>Kickxellales</taxon>
        <taxon>Kickxellaceae</taxon>
        <taxon>Linderina</taxon>
    </lineage>
</organism>
<dbReference type="InterPro" id="IPR056165">
    <property type="entry name" value="Beta-prop_ELP1_2nd"/>
</dbReference>
<evidence type="ECO:0000259" key="10">
    <source>
        <dbReference type="Pfam" id="PF23925"/>
    </source>
</evidence>
<dbReference type="Pfam" id="PF23878">
    <property type="entry name" value="TPR_ELP1"/>
    <property type="match status" value="1"/>
</dbReference>
<accession>A0A1Y1W733</accession>
<evidence type="ECO:0000256" key="2">
    <source>
        <dbReference type="ARBA" id="ARBA00006086"/>
    </source>
</evidence>
<comment type="function">
    <text evidence="6">Component of the elongator complex which is required for multiple tRNA modifications, including mcm5U (5-methoxycarbonylmethyl uridine), mcm5s2U (5-methoxycarbonylmethyl-2-thiouridine), and ncm5U (5-carbamoylmethyl uridine). The elongator complex catalyzes formation of carboxymethyluridine in the wobble base at position 34 in tRNAs.</text>
</comment>
<dbReference type="GO" id="GO:0005634">
    <property type="term" value="C:nucleus"/>
    <property type="evidence" value="ECO:0007669"/>
    <property type="project" value="UniProtKB-SubCell"/>
</dbReference>
<dbReference type="InterPro" id="IPR006849">
    <property type="entry name" value="Elp1"/>
</dbReference>
<name>A0A1Y1W733_9FUNG</name>
<keyword evidence="12" id="KW-0418">Kinase</keyword>
<dbReference type="InterPro" id="IPR056167">
    <property type="entry name" value="A-sol_ELP1"/>
</dbReference>
<dbReference type="EMBL" id="MCFD01000008">
    <property type="protein sequence ID" value="ORX69138.1"/>
    <property type="molecule type" value="Genomic_DNA"/>
</dbReference>
<dbReference type="Pfam" id="PF23936">
    <property type="entry name" value="HB_ELP1"/>
    <property type="match status" value="1"/>
</dbReference>
<feature type="domain" description="ELP1 TPR" evidence="9">
    <location>
        <begin position="834"/>
        <end position="1010"/>
    </location>
</feature>
<keyword evidence="3 6" id="KW-0963">Cytoplasm</keyword>
<dbReference type="UniPathway" id="UPA00988"/>
<dbReference type="OrthoDB" id="40048at2759"/>
<dbReference type="Gene3D" id="2.130.10.10">
    <property type="entry name" value="YVTN repeat-like/Quinoprotein amine dehydrogenase"/>
    <property type="match status" value="1"/>
</dbReference>
<dbReference type="Pfam" id="PF23925">
    <property type="entry name" value="A-sol_ELP1"/>
    <property type="match status" value="1"/>
</dbReference>
<comment type="caution">
    <text evidence="12">The sequence shown here is derived from an EMBL/GenBank/DDBJ whole genome shotgun (WGS) entry which is preliminary data.</text>
</comment>
<evidence type="ECO:0000313" key="12">
    <source>
        <dbReference type="EMBL" id="ORX69138.1"/>
    </source>
</evidence>
<proteinExistence type="inferred from homology"/>
<dbReference type="PANTHER" id="PTHR12747:SF0">
    <property type="entry name" value="ELONGATOR COMPLEX PROTEIN 1"/>
    <property type="match status" value="1"/>
</dbReference>
<protein>
    <recommendedName>
        <fullName evidence="5 6">Elongator complex protein 1</fullName>
    </recommendedName>
</protein>
<dbReference type="InterPro" id="IPR056166">
    <property type="entry name" value="TPR_ELP1"/>
</dbReference>
<comment type="pathway">
    <text evidence="1">tRNA modification; 5-methoxycarbonylmethyl-2-thiouridine-tRNA biosynthesis.</text>
</comment>
<comment type="subcellular location">
    <subcellularLocation>
        <location evidence="6">Cytoplasm</location>
    </subcellularLocation>
    <subcellularLocation>
        <location evidence="6">Nucleus</location>
    </subcellularLocation>
</comment>
<feature type="domain" description="ELP1 N-terminal second beta-propeller" evidence="8">
    <location>
        <begin position="549"/>
        <end position="607"/>
    </location>
</feature>
<keyword evidence="6" id="KW-0539">Nucleus</keyword>
<comment type="similarity">
    <text evidence="2 6">Belongs to the ELP1/IKA1 family.</text>
</comment>
<reference evidence="12 13" key="1">
    <citation type="submission" date="2016-07" db="EMBL/GenBank/DDBJ databases">
        <title>Pervasive Adenine N6-methylation of Active Genes in Fungi.</title>
        <authorList>
            <consortium name="DOE Joint Genome Institute"/>
            <person name="Mondo S.J."/>
            <person name="Dannebaum R.O."/>
            <person name="Kuo R.C."/>
            <person name="Labutti K."/>
            <person name="Haridas S."/>
            <person name="Kuo A."/>
            <person name="Salamov A."/>
            <person name="Ahrendt S.R."/>
            <person name="Lipzen A."/>
            <person name="Sullivan W."/>
            <person name="Andreopoulos W.B."/>
            <person name="Clum A."/>
            <person name="Lindquist E."/>
            <person name="Daum C."/>
            <person name="Ramamoorthy G.K."/>
            <person name="Gryganskyi A."/>
            <person name="Culley D."/>
            <person name="Magnuson J.K."/>
            <person name="James T.Y."/>
            <person name="O'Malley M.A."/>
            <person name="Stajich J.E."/>
            <person name="Spatafora J.W."/>
            <person name="Visel A."/>
            <person name="Grigoriev I.V."/>
        </authorList>
    </citation>
    <scope>NUCLEOTIDE SEQUENCE [LARGE SCALE GENOMIC DNA]</scope>
    <source>
        <strain evidence="12 13">ATCC 12442</strain>
    </source>
</reference>
<evidence type="ECO:0000256" key="5">
    <source>
        <dbReference type="ARBA" id="ARBA00029535"/>
    </source>
</evidence>
<evidence type="ECO:0000259" key="8">
    <source>
        <dbReference type="Pfam" id="PF23797"/>
    </source>
</evidence>
<dbReference type="InterPro" id="IPR015943">
    <property type="entry name" value="WD40/YVTN_repeat-like_dom_sf"/>
</dbReference>
<evidence type="ECO:0000256" key="3">
    <source>
        <dbReference type="ARBA" id="ARBA00022490"/>
    </source>
</evidence>
<feature type="domain" description="ELP1 first N-terminal beta-propeller" evidence="7">
    <location>
        <begin position="47"/>
        <end position="344"/>
    </location>
</feature>
<dbReference type="Pfam" id="PF23797">
    <property type="entry name" value="Beta-prop_ELP1_2nd"/>
    <property type="match status" value="2"/>
</dbReference>
<evidence type="ECO:0000259" key="9">
    <source>
        <dbReference type="Pfam" id="PF23878"/>
    </source>
</evidence>
<dbReference type="AlphaFoldDB" id="A0A1Y1W733"/>
<dbReference type="GO" id="GO:0033588">
    <property type="term" value="C:elongator holoenzyme complex"/>
    <property type="evidence" value="ECO:0007669"/>
    <property type="project" value="InterPro"/>
</dbReference>
<keyword evidence="4" id="KW-0819">tRNA processing</keyword>
<feature type="domain" description="ELP1 three-helical bundle" evidence="11">
    <location>
        <begin position="1019"/>
        <end position="1181"/>
    </location>
</feature>
<evidence type="ECO:0000259" key="11">
    <source>
        <dbReference type="Pfam" id="PF23936"/>
    </source>
</evidence>
<dbReference type="SUPFAM" id="SSF69322">
    <property type="entry name" value="Tricorn protease domain 2"/>
    <property type="match status" value="1"/>
</dbReference>
<dbReference type="GO" id="GO:0016301">
    <property type="term" value="F:kinase activity"/>
    <property type="evidence" value="ECO:0007669"/>
    <property type="project" value="UniProtKB-KW"/>
</dbReference>
<dbReference type="PANTHER" id="PTHR12747">
    <property type="entry name" value="ELONGATOR COMPLEX PROTEIN 1"/>
    <property type="match status" value="1"/>
</dbReference>
<dbReference type="InterPro" id="IPR056164">
    <property type="entry name" value="Beta-prop_ELP1_1st"/>
</dbReference>
<dbReference type="Proteomes" id="UP000193922">
    <property type="component" value="Unassembled WGS sequence"/>
</dbReference>
<evidence type="ECO:0000256" key="1">
    <source>
        <dbReference type="ARBA" id="ARBA00005043"/>
    </source>
</evidence>
<dbReference type="InterPro" id="IPR056169">
    <property type="entry name" value="HB_ELP1"/>
</dbReference>
<dbReference type="GO" id="GO:0005829">
    <property type="term" value="C:cytosol"/>
    <property type="evidence" value="ECO:0007669"/>
    <property type="project" value="TreeGrafter"/>
</dbReference>
<feature type="domain" description="ELP1 N-terminal second beta-propeller" evidence="8">
    <location>
        <begin position="382"/>
        <end position="545"/>
    </location>
</feature>
<keyword evidence="13" id="KW-1185">Reference proteome</keyword>
<sequence length="1241" mass="136549">MRNLTILSSTSTPYTDAQAATGVPAPLCVNVTERVAYAVIGDKDDMASLVSIPFGSDTGTSTTYTFLMERESVFLALASGDIFVIQVSQSAESDSEQVELVGSVDAGIAAACWSPDEELLVLVTHEDKLLLMTQDFEVLYEFGLAQATEVEEKHVALGWGKKETQYHGKAGKAAALAPQEPVNTQLAAGDDGCVRVSWRGDGAYVAVSFVSDGAREIRVFSREGKLHSICEKIKALEHVMAWRPSGRLIAATEKLEHRHDVVFFERNGLRHGEFTLRPSTEAVMNLTWNSDSSIVAVTLVSNTGMGPEVCVELWSDKNYHWYLKQEIRSSVLGDTVSHVVWDTEDPMLLHIAGEHSYTAMRLQSTPAVAQAASEQSISGACVVDGAKLLYTPFAYANVPPPMALHTLTAPSPIAHVAFGAFGDGNDFAALLADGRTVVTYNLVDESLIVFRQIAWPAENILHDVLSVVQIEQGEVVSRAVLNVEDMAFAKAVKLVASPNVNKLLLETADGSVFDVEYTSGLMLSPIASLPEMCVDLDAVSVDGKIEVVACSSFFMRRDFLLLTTTTHFLRFVPVDTDFAGATVVEDAPAVSKYDETRRRVERGSTIVLASTVGDSVVFQMPRGNLETVRPRALVLSSVRRLLDARSYKAALVLCRVNRIDMNVIFDHIPDKLIGDFAEFVNQVNDPDLLNLFVSGLRDEDVTKSMYTGTKAAGSGVAAEFKVEGKTTKVCRALRPVLQDADAVRYMPTILTTFMCQVPADIPSALKLLAPLSTEERDSALTYLLFLSDVDRVYNAALGLYDLPLALLVAQRSQRDPREYLAALGKLNALPDEEYRRFKIDAQLARASKALEHLYQSYRGSTEGSGFMSESDLWSEIVEFVSDNELYEEAIKLLNGQSRFSDICRLFGDHLVEKREFAQAASAYLLADARTQAVDAFIDSKEWREAMALATDPASALSAQAVHDIAVRASLVLAEHHMFMDAATVLLEYTEEDEDALELLVKGSHWAEALRQTQMRARTDLIETTVLPGIQTAYTSLLEDIEEIREAFDTKLARLTEVRAKPLEVLVNKNDGSLDNIDVMSDTTSMASRFSTFTATVTNATSRVTGSTARRISKNRRKAERKKVRGKKGSVYEEAYLVDSLAKLIDRVRVHMQGVREMNLALIRFSKQALACGLQDAFALLVGRVLENADRIFDEQRVQMQLGENGIPEPVPMEVNEFGLQSQPKHPKPALPTMAWRIRALC</sequence>
<dbReference type="PIRSF" id="PIRSF017233">
    <property type="entry name" value="IKAP"/>
    <property type="match status" value="1"/>
</dbReference>
<evidence type="ECO:0000313" key="13">
    <source>
        <dbReference type="Proteomes" id="UP000193922"/>
    </source>
</evidence>